<evidence type="ECO:0000256" key="3">
    <source>
        <dbReference type="ARBA" id="ARBA00023134"/>
    </source>
</evidence>
<dbReference type="GO" id="GO:0005524">
    <property type="term" value="F:ATP binding"/>
    <property type="evidence" value="ECO:0007669"/>
    <property type="project" value="UniProtKB-UniRule"/>
</dbReference>
<evidence type="ECO:0000256" key="1">
    <source>
        <dbReference type="ARBA" id="ARBA00022741"/>
    </source>
</evidence>
<dbReference type="EMBL" id="FUWV01000012">
    <property type="protein sequence ID" value="SJZ81847.1"/>
    <property type="molecule type" value="Genomic_DNA"/>
</dbReference>
<evidence type="ECO:0000256" key="4">
    <source>
        <dbReference type="HAMAP-Rule" id="MF_00636"/>
    </source>
</evidence>
<dbReference type="RefSeq" id="WP_087679161.1">
    <property type="nucleotide sequence ID" value="NZ_FUWV01000012.1"/>
</dbReference>
<dbReference type="Pfam" id="PF22740">
    <property type="entry name" value="PapZ_C"/>
    <property type="match status" value="1"/>
</dbReference>
<keyword evidence="1 4" id="KW-0547">Nucleotide-binding</keyword>
<name>A0A1T4NRU3_9FIRM</name>
<proteinExistence type="inferred from homology"/>
<dbReference type="HAMAP" id="MF_00636">
    <property type="entry name" value="RapZ_like"/>
    <property type="match status" value="1"/>
</dbReference>
<evidence type="ECO:0000313" key="7">
    <source>
        <dbReference type="EMBL" id="SJZ81847.1"/>
    </source>
</evidence>
<feature type="binding site" evidence="4">
    <location>
        <begin position="8"/>
        <end position="15"/>
    </location>
    <ligand>
        <name>ATP</name>
        <dbReference type="ChEBI" id="CHEBI:30616"/>
    </ligand>
</feature>
<dbReference type="SUPFAM" id="SSF52540">
    <property type="entry name" value="P-loop containing nucleoside triphosphate hydrolases"/>
    <property type="match status" value="1"/>
</dbReference>
<dbReference type="AlphaFoldDB" id="A0A1T4NRU3"/>
<dbReference type="InterPro" id="IPR005337">
    <property type="entry name" value="RapZ-like"/>
</dbReference>
<organism evidence="7 8">
    <name type="scientific">Garciella nitratireducens DSM 15102</name>
    <dbReference type="NCBI Taxonomy" id="1121911"/>
    <lineage>
        <taxon>Bacteria</taxon>
        <taxon>Bacillati</taxon>
        <taxon>Bacillota</taxon>
        <taxon>Clostridia</taxon>
        <taxon>Eubacteriales</taxon>
        <taxon>Eubacteriaceae</taxon>
        <taxon>Garciella</taxon>
    </lineage>
</organism>
<dbReference type="PANTHER" id="PTHR30448">
    <property type="entry name" value="RNASE ADAPTER PROTEIN RAPZ"/>
    <property type="match status" value="1"/>
</dbReference>
<evidence type="ECO:0000313" key="8">
    <source>
        <dbReference type="Proteomes" id="UP000196365"/>
    </source>
</evidence>
<keyword evidence="3 4" id="KW-0342">GTP-binding</keyword>
<evidence type="ECO:0000259" key="5">
    <source>
        <dbReference type="Pfam" id="PF03668"/>
    </source>
</evidence>
<dbReference type="InterPro" id="IPR053931">
    <property type="entry name" value="RapZ_C"/>
</dbReference>
<evidence type="ECO:0000256" key="2">
    <source>
        <dbReference type="ARBA" id="ARBA00022840"/>
    </source>
</evidence>
<feature type="domain" description="RapZ-like N-terminal" evidence="5">
    <location>
        <begin position="1"/>
        <end position="155"/>
    </location>
</feature>
<dbReference type="InterPro" id="IPR027417">
    <property type="entry name" value="P-loop_NTPase"/>
</dbReference>
<dbReference type="OrthoDB" id="9784461at2"/>
<gene>
    <name evidence="7" type="ORF">SAMN02745973_01781</name>
</gene>
<dbReference type="Gene3D" id="3.40.50.300">
    <property type="entry name" value="P-loop containing nucleotide triphosphate hydrolases"/>
    <property type="match status" value="1"/>
</dbReference>
<sequence length="291" mass="33488">MRFVIITGLSGAGKSQAIKAFEDLDYFCIDNLPPKLIPKFTDLCLKSQEKISKVAIVIDVRGGVFFDDLLKELENLRNGEYSYEILFLDASDEVLIKRFKETRRRHPLASSNLLSVSIQKERKKLEPIKLLADQMIDTSNLKPKDLKAKIVEIYKDKNKKSKLLINIVSFGFKYGIPLDADLVFDVRFLPNPFYIENLRSLTGKDEPVREYVLQSSETNIFLKKLIDMIDFLIPYYIKEGKSQLVIGIGCTGGKHRSVTIANYLYHHLKGKDHWVMMNHRDINKDSEALKK</sequence>
<accession>A0A1T4NRU3</accession>
<protein>
    <submittedName>
        <fullName evidence="7">UPF0042 nucleotide-binding protein</fullName>
    </submittedName>
</protein>
<dbReference type="PIRSF" id="PIRSF005052">
    <property type="entry name" value="P-loopkin"/>
    <property type="match status" value="1"/>
</dbReference>
<feature type="binding site" evidence="4">
    <location>
        <begin position="59"/>
        <end position="62"/>
    </location>
    <ligand>
        <name>GTP</name>
        <dbReference type="ChEBI" id="CHEBI:37565"/>
    </ligand>
</feature>
<evidence type="ECO:0000259" key="6">
    <source>
        <dbReference type="Pfam" id="PF22740"/>
    </source>
</evidence>
<dbReference type="InterPro" id="IPR053930">
    <property type="entry name" value="RapZ-like_N"/>
</dbReference>
<feature type="domain" description="RapZ C-terminal" evidence="6">
    <location>
        <begin position="164"/>
        <end position="282"/>
    </location>
</feature>
<keyword evidence="8" id="KW-1185">Reference proteome</keyword>
<dbReference type="GO" id="GO:0005525">
    <property type="term" value="F:GTP binding"/>
    <property type="evidence" value="ECO:0007669"/>
    <property type="project" value="UniProtKB-UniRule"/>
</dbReference>
<dbReference type="PANTHER" id="PTHR30448:SF0">
    <property type="entry name" value="RNASE ADAPTER PROTEIN RAPZ"/>
    <property type="match status" value="1"/>
</dbReference>
<keyword evidence="2 4" id="KW-0067">ATP-binding</keyword>
<dbReference type="Pfam" id="PF03668">
    <property type="entry name" value="RapZ-like_N"/>
    <property type="match status" value="1"/>
</dbReference>
<dbReference type="NCBIfam" id="NF003828">
    <property type="entry name" value="PRK05416.1"/>
    <property type="match status" value="1"/>
</dbReference>
<dbReference type="Proteomes" id="UP000196365">
    <property type="component" value="Unassembled WGS sequence"/>
</dbReference>
<reference evidence="7 8" key="1">
    <citation type="submission" date="2017-02" db="EMBL/GenBank/DDBJ databases">
        <authorList>
            <person name="Peterson S.W."/>
        </authorList>
    </citation>
    <scope>NUCLEOTIDE SEQUENCE [LARGE SCALE GENOMIC DNA]</scope>
    <source>
        <strain evidence="7 8">DSM 15102</strain>
    </source>
</reference>